<comment type="catalytic activity">
    <reaction evidence="1 10">
        <text>N-(5-phospho-beta-D-ribosyl)anthranilate = 1-(2-carboxyphenylamino)-1-deoxy-D-ribulose 5-phosphate</text>
        <dbReference type="Rhea" id="RHEA:21540"/>
        <dbReference type="ChEBI" id="CHEBI:18277"/>
        <dbReference type="ChEBI" id="CHEBI:58613"/>
        <dbReference type="EC" id="5.3.1.24"/>
    </reaction>
</comment>
<dbReference type="NCBIfam" id="NF002299">
    <property type="entry name" value="PRK01222.1-6"/>
    <property type="match status" value="1"/>
</dbReference>
<evidence type="ECO:0000256" key="5">
    <source>
        <dbReference type="ARBA" id="ARBA00022272"/>
    </source>
</evidence>
<dbReference type="AlphaFoldDB" id="A0A6M0JZ91"/>
<organism evidence="12 13">
    <name type="scientific">Thiorhodococcus minor</name>
    <dbReference type="NCBI Taxonomy" id="57489"/>
    <lineage>
        <taxon>Bacteria</taxon>
        <taxon>Pseudomonadati</taxon>
        <taxon>Pseudomonadota</taxon>
        <taxon>Gammaproteobacteria</taxon>
        <taxon>Chromatiales</taxon>
        <taxon>Chromatiaceae</taxon>
        <taxon>Thiorhodococcus</taxon>
    </lineage>
</organism>
<evidence type="ECO:0000256" key="4">
    <source>
        <dbReference type="ARBA" id="ARBA00012572"/>
    </source>
</evidence>
<evidence type="ECO:0000256" key="9">
    <source>
        <dbReference type="ARBA" id="ARBA00023235"/>
    </source>
</evidence>
<dbReference type="InterPro" id="IPR011060">
    <property type="entry name" value="RibuloseP-bd_barrel"/>
</dbReference>
<dbReference type="Pfam" id="PF00697">
    <property type="entry name" value="PRAI"/>
    <property type="match status" value="1"/>
</dbReference>
<dbReference type="SUPFAM" id="SSF51366">
    <property type="entry name" value="Ribulose-phoshate binding barrel"/>
    <property type="match status" value="1"/>
</dbReference>
<gene>
    <name evidence="10" type="primary">trpF</name>
    <name evidence="12" type="ORF">G3446_10795</name>
</gene>
<dbReference type="RefSeq" id="WP_164452842.1">
    <property type="nucleotide sequence ID" value="NZ_JAAIJQ010000027.1"/>
</dbReference>
<evidence type="ECO:0000313" key="13">
    <source>
        <dbReference type="Proteomes" id="UP000483379"/>
    </source>
</evidence>
<evidence type="ECO:0000256" key="7">
    <source>
        <dbReference type="ARBA" id="ARBA00022822"/>
    </source>
</evidence>
<dbReference type="PANTHER" id="PTHR42894:SF1">
    <property type="entry name" value="N-(5'-PHOSPHORIBOSYL)ANTHRANILATE ISOMERASE"/>
    <property type="match status" value="1"/>
</dbReference>
<evidence type="ECO:0000256" key="1">
    <source>
        <dbReference type="ARBA" id="ARBA00001164"/>
    </source>
</evidence>
<reference evidence="12 13" key="1">
    <citation type="submission" date="2020-02" db="EMBL/GenBank/DDBJ databases">
        <title>Genome sequences of Thiorhodococcus mannitoliphagus and Thiorhodococcus minor, purple sulfur photosynthetic bacteria in the gammaproteobacterial family, Chromatiaceae.</title>
        <authorList>
            <person name="Aviles F.A."/>
            <person name="Meyer T.E."/>
            <person name="Kyndt J.A."/>
        </authorList>
    </citation>
    <scope>NUCLEOTIDE SEQUENCE [LARGE SCALE GENOMIC DNA]</scope>
    <source>
        <strain evidence="12 13">DSM 11518</strain>
    </source>
</reference>
<dbReference type="PANTHER" id="PTHR42894">
    <property type="entry name" value="N-(5'-PHOSPHORIBOSYL)ANTHRANILATE ISOMERASE"/>
    <property type="match status" value="1"/>
</dbReference>
<keyword evidence="13" id="KW-1185">Reference proteome</keyword>
<dbReference type="Gene3D" id="3.20.20.70">
    <property type="entry name" value="Aldolase class I"/>
    <property type="match status" value="1"/>
</dbReference>
<evidence type="ECO:0000256" key="8">
    <source>
        <dbReference type="ARBA" id="ARBA00023141"/>
    </source>
</evidence>
<keyword evidence="7 10" id="KW-0822">Tryptophan biosynthesis</keyword>
<dbReference type="NCBIfam" id="NF002298">
    <property type="entry name" value="PRK01222.1-4"/>
    <property type="match status" value="1"/>
</dbReference>
<evidence type="ECO:0000256" key="6">
    <source>
        <dbReference type="ARBA" id="ARBA00022605"/>
    </source>
</evidence>
<comment type="pathway">
    <text evidence="2 10">Amino-acid biosynthesis; L-tryptophan biosynthesis; L-tryptophan from chorismate: step 3/5.</text>
</comment>
<comment type="similarity">
    <text evidence="3 10">Belongs to the TrpF family.</text>
</comment>
<feature type="domain" description="N-(5'phosphoribosyl) anthranilate isomerase (PRAI)" evidence="11">
    <location>
        <begin position="6"/>
        <end position="201"/>
    </location>
</feature>
<dbReference type="GO" id="GO:0000162">
    <property type="term" value="P:L-tryptophan biosynthetic process"/>
    <property type="evidence" value="ECO:0007669"/>
    <property type="project" value="UniProtKB-UniRule"/>
</dbReference>
<name>A0A6M0JZ91_9GAMM</name>
<comment type="caution">
    <text evidence="12">The sequence shown here is derived from an EMBL/GenBank/DDBJ whole genome shotgun (WGS) entry which is preliminary data.</text>
</comment>
<dbReference type="Proteomes" id="UP000483379">
    <property type="component" value="Unassembled WGS sequence"/>
</dbReference>
<protein>
    <recommendedName>
        <fullName evidence="5 10">N-(5'-phosphoribosyl)anthranilate isomerase</fullName>
        <shortName evidence="10">PRAI</shortName>
        <ecNumber evidence="4 10">5.3.1.24</ecNumber>
    </recommendedName>
</protein>
<proteinExistence type="inferred from homology"/>
<dbReference type="GO" id="GO:0004640">
    <property type="term" value="F:phosphoribosylanthranilate isomerase activity"/>
    <property type="evidence" value="ECO:0007669"/>
    <property type="project" value="UniProtKB-UniRule"/>
</dbReference>
<dbReference type="CDD" id="cd00405">
    <property type="entry name" value="PRAI"/>
    <property type="match status" value="1"/>
</dbReference>
<dbReference type="InterPro" id="IPR001240">
    <property type="entry name" value="PRAI_dom"/>
</dbReference>
<dbReference type="FunFam" id="3.20.20.70:FF:000075">
    <property type="entry name" value="Tryptophan biosynthesis protein TRP1"/>
    <property type="match status" value="1"/>
</dbReference>
<keyword evidence="9 10" id="KW-0413">Isomerase</keyword>
<dbReference type="HAMAP" id="MF_00135">
    <property type="entry name" value="PRAI"/>
    <property type="match status" value="1"/>
</dbReference>
<evidence type="ECO:0000256" key="10">
    <source>
        <dbReference type="HAMAP-Rule" id="MF_00135"/>
    </source>
</evidence>
<dbReference type="EMBL" id="JAAIJQ010000027">
    <property type="protein sequence ID" value="NEV62371.1"/>
    <property type="molecule type" value="Genomic_DNA"/>
</dbReference>
<keyword evidence="8 10" id="KW-0057">Aromatic amino acid biosynthesis</keyword>
<evidence type="ECO:0000256" key="2">
    <source>
        <dbReference type="ARBA" id="ARBA00004664"/>
    </source>
</evidence>
<evidence type="ECO:0000313" key="12">
    <source>
        <dbReference type="EMBL" id="NEV62371.1"/>
    </source>
</evidence>
<sequence>MIRTRVKICGLTRASDVQAAVAAGADAVGFVLYPPSPRAVTAEQAAALCKLLPPFVTAVGLFVDEDPEVVAAVIEQVPLDLLQFHGDEGPRDCAGFGRRWIKALRMRPEIDLHAERERYADADGLLLDTFQPGRAGGTGASFDWDRVPADLAPKIILAGGLDAGSVARAIEQVRPYGVDVSGGVEAAKGVKDAERIFGFMQGVRDGDKRR</sequence>
<evidence type="ECO:0000256" key="3">
    <source>
        <dbReference type="ARBA" id="ARBA00007571"/>
    </source>
</evidence>
<evidence type="ECO:0000259" key="11">
    <source>
        <dbReference type="Pfam" id="PF00697"/>
    </source>
</evidence>
<keyword evidence="6 10" id="KW-0028">Amino-acid biosynthesis</keyword>
<dbReference type="InterPro" id="IPR044643">
    <property type="entry name" value="TrpF_fam"/>
</dbReference>
<dbReference type="InterPro" id="IPR013785">
    <property type="entry name" value="Aldolase_TIM"/>
</dbReference>
<dbReference type="EC" id="5.3.1.24" evidence="4 10"/>
<dbReference type="UniPathway" id="UPA00035">
    <property type="reaction ID" value="UER00042"/>
</dbReference>
<accession>A0A6M0JZ91</accession>